<reference evidence="2 3" key="1">
    <citation type="submission" date="2023-12" db="EMBL/GenBank/DDBJ databases">
        <title>Baltic Sea Cyanobacteria.</title>
        <authorList>
            <person name="Delbaje E."/>
            <person name="Fewer D.P."/>
            <person name="Shishido T.K."/>
        </authorList>
    </citation>
    <scope>NUCLEOTIDE SEQUENCE [LARGE SCALE GENOMIC DNA]</scope>
    <source>
        <strain evidence="2 3">UHCC 0139</strain>
    </source>
</reference>
<organism evidence="2 3">
    <name type="scientific">Cyanobium gracile UHCC 0139</name>
    <dbReference type="NCBI Taxonomy" id="3110308"/>
    <lineage>
        <taxon>Bacteria</taxon>
        <taxon>Bacillati</taxon>
        <taxon>Cyanobacteriota</taxon>
        <taxon>Cyanophyceae</taxon>
        <taxon>Synechococcales</taxon>
        <taxon>Prochlorococcaceae</taxon>
        <taxon>Cyanobium</taxon>
    </lineage>
</organism>
<gene>
    <name evidence="2" type="ORF">VB738_01330</name>
</gene>
<proteinExistence type="predicted"/>
<keyword evidence="3" id="KW-1185">Reference proteome</keyword>
<evidence type="ECO:0000313" key="3">
    <source>
        <dbReference type="Proteomes" id="UP001304461"/>
    </source>
</evidence>
<feature type="region of interest" description="Disordered" evidence="1">
    <location>
        <begin position="149"/>
        <end position="169"/>
    </location>
</feature>
<dbReference type="EMBL" id="JAYGHX010000001">
    <property type="protein sequence ID" value="MEA5389891.1"/>
    <property type="molecule type" value="Genomic_DNA"/>
</dbReference>
<evidence type="ECO:0000256" key="1">
    <source>
        <dbReference type="SAM" id="MobiDB-lite"/>
    </source>
</evidence>
<evidence type="ECO:0000313" key="2">
    <source>
        <dbReference type="EMBL" id="MEA5389891.1"/>
    </source>
</evidence>
<comment type="caution">
    <text evidence="2">The sequence shown here is derived from an EMBL/GenBank/DDBJ whole genome shotgun (WGS) entry which is preliminary data.</text>
</comment>
<protein>
    <recommendedName>
        <fullName evidence="4">GDYXXLXY domain-containing protein</fullName>
    </recommendedName>
</protein>
<dbReference type="Proteomes" id="UP001304461">
    <property type="component" value="Unassembled WGS sequence"/>
</dbReference>
<evidence type="ECO:0008006" key="4">
    <source>
        <dbReference type="Google" id="ProtNLM"/>
    </source>
</evidence>
<accession>A0ABU5RQ45</accession>
<sequence length="169" mass="18218">MIPAPARGLLVALLQGGLLLSLGGQLLLDRATRPRGWILSEPVDPYLPIRGRYVNLALLVPAPELPAGQSRPWSGERLVLHSEAARVRAMLAGPATPRSRSLPATPQGERWRLGPSVAYFIPPGVVDPSRRPAGEQLWVEVTLPGQGPPRPIRLGVQRGDGPITPLELR</sequence>
<dbReference type="RefSeq" id="WP_323304019.1">
    <property type="nucleotide sequence ID" value="NZ_JAYGHX010000001.1"/>
</dbReference>
<name>A0ABU5RQ45_9CYAN</name>